<protein>
    <submittedName>
        <fullName evidence="1">Uncharacterized protein</fullName>
    </submittedName>
</protein>
<accession>A0A0A9ASE8</accession>
<organism evidence="1">
    <name type="scientific">Arundo donax</name>
    <name type="common">Giant reed</name>
    <name type="synonym">Donax arundinaceus</name>
    <dbReference type="NCBI Taxonomy" id="35708"/>
    <lineage>
        <taxon>Eukaryota</taxon>
        <taxon>Viridiplantae</taxon>
        <taxon>Streptophyta</taxon>
        <taxon>Embryophyta</taxon>
        <taxon>Tracheophyta</taxon>
        <taxon>Spermatophyta</taxon>
        <taxon>Magnoliopsida</taxon>
        <taxon>Liliopsida</taxon>
        <taxon>Poales</taxon>
        <taxon>Poaceae</taxon>
        <taxon>PACMAD clade</taxon>
        <taxon>Arundinoideae</taxon>
        <taxon>Arundineae</taxon>
        <taxon>Arundo</taxon>
    </lineage>
</organism>
<reference evidence="1" key="1">
    <citation type="submission" date="2014-09" db="EMBL/GenBank/DDBJ databases">
        <authorList>
            <person name="Magalhaes I.L.F."/>
            <person name="Oliveira U."/>
            <person name="Santos F.R."/>
            <person name="Vidigal T.H.D.A."/>
            <person name="Brescovit A.D."/>
            <person name="Santos A.J."/>
        </authorList>
    </citation>
    <scope>NUCLEOTIDE SEQUENCE</scope>
    <source>
        <tissue evidence="1">Shoot tissue taken approximately 20 cm above the soil surface</tissue>
    </source>
</reference>
<sequence>MLFQRKVLLWIKKRCRQCCTGLFLARYEQFVDF</sequence>
<name>A0A0A9ASE8_ARUDO</name>
<dbReference type="EMBL" id="GBRH01243849">
    <property type="protein sequence ID" value="JAD54046.1"/>
    <property type="molecule type" value="Transcribed_RNA"/>
</dbReference>
<evidence type="ECO:0000313" key="1">
    <source>
        <dbReference type="EMBL" id="JAD54046.1"/>
    </source>
</evidence>
<proteinExistence type="predicted"/>
<dbReference type="AlphaFoldDB" id="A0A0A9ASE8"/>
<reference evidence="1" key="2">
    <citation type="journal article" date="2015" name="Data Brief">
        <title>Shoot transcriptome of the giant reed, Arundo donax.</title>
        <authorList>
            <person name="Barrero R.A."/>
            <person name="Guerrero F.D."/>
            <person name="Moolhuijzen P."/>
            <person name="Goolsby J.A."/>
            <person name="Tidwell J."/>
            <person name="Bellgard S.E."/>
            <person name="Bellgard M.I."/>
        </authorList>
    </citation>
    <scope>NUCLEOTIDE SEQUENCE</scope>
    <source>
        <tissue evidence="1">Shoot tissue taken approximately 20 cm above the soil surface</tissue>
    </source>
</reference>